<evidence type="ECO:0000256" key="1">
    <source>
        <dbReference type="SAM" id="SignalP"/>
    </source>
</evidence>
<reference evidence="2 3" key="1">
    <citation type="submission" date="2020-06" db="EMBL/GenBank/DDBJ databases">
        <authorList>
            <person name="Criscuolo A."/>
        </authorList>
    </citation>
    <scope>NUCLEOTIDE SEQUENCE [LARGE SCALE GENOMIC DNA]</scope>
    <source>
        <strain evidence="2">1804121828</strain>
    </source>
</reference>
<sequence>MKRINYLFIILCTFVLTSCSAMGGEYQLIERPEINRSPLQGRWIVTGVQTRGDGAQDLQSIVGSDAIFAPHAVIFASQKINDPEYAVKKGKTDYLMKVGYNKTKEDVDISSDTLFVITIYEKERPLFTVYREKEDVAYIDVYGNLLQMVKTKGSLDDQQLQDLLKNSNSEALYYSGATEK</sequence>
<accession>A0A6V6XZX7</accession>
<evidence type="ECO:0000313" key="2">
    <source>
        <dbReference type="EMBL" id="CAC9925172.1"/>
    </source>
</evidence>
<gene>
    <name evidence="2" type="ORF">PEPNEM18_00486</name>
</gene>
<organism evidence="2 3">
    <name type="scientific">Aedoeadaptatus nemausensis</name>
    <dbReference type="NCBI Taxonomy" id="2582829"/>
    <lineage>
        <taxon>Bacteria</taxon>
        <taxon>Bacillati</taxon>
        <taxon>Bacillota</taxon>
        <taxon>Tissierellia</taxon>
        <taxon>Tissierellales</taxon>
        <taxon>Peptoniphilaceae</taxon>
        <taxon>Aedoeadaptatus</taxon>
    </lineage>
</organism>
<protein>
    <recommendedName>
        <fullName evidence="4">DUF4825 domain-containing protein</fullName>
    </recommendedName>
</protein>
<evidence type="ECO:0000313" key="3">
    <source>
        <dbReference type="Proteomes" id="UP000586454"/>
    </source>
</evidence>
<dbReference type="AlphaFoldDB" id="A0A6V6XZX7"/>
<evidence type="ECO:0008006" key="4">
    <source>
        <dbReference type="Google" id="ProtNLM"/>
    </source>
</evidence>
<feature type="signal peptide" evidence="1">
    <location>
        <begin position="1"/>
        <end position="23"/>
    </location>
</feature>
<proteinExistence type="predicted"/>
<keyword evidence="3" id="KW-1185">Reference proteome</keyword>
<dbReference type="EMBL" id="CAIJCS010000014">
    <property type="protein sequence ID" value="CAC9925172.1"/>
    <property type="molecule type" value="Genomic_DNA"/>
</dbReference>
<keyword evidence="1" id="KW-0732">Signal</keyword>
<dbReference type="Proteomes" id="UP000586454">
    <property type="component" value="Unassembled WGS sequence"/>
</dbReference>
<dbReference type="PROSITE" id="PS51257">
    <property type="entry name" value="PROKAR_LIPOPROTEIN"/>
    <property type="match status" value="1"/>
</dbReference>
<name>A0A6V6XZX7_9FIRM</name>
<feature type="chain" id="PRO_5038646905" description="DUF4825 domain-containing protein" evidence="1">
    <location>
        <begin position="24"/>
        <end position="180"/>
    </location>
</feature>
<dbReference type="RefSeq" id="WP_180498876.1">
    <property type="nucleotide sequence ID" value="NZ_CAIJCS010000014.1"/>
</dbReference>
<comment type="caution">
    <text evidence="2">The sequence shown here is derived from an EMBL/GenBank/DDBJ whole genome shotgun (WGS) entry which is preliminary data.</text>
</comment>